<reference evidence="2 3" key="1">
    <citation type="journal article" date="2018" name="PLoS Genet.">
        <title>Population sequencing reveals clonal diversity and ancestral inbreeding in the grapevine cultivar Chardonnay.</title>
        <authorList>
            <person name="Roach M.J."/>
            <person name="Johnson D.L."/>
            <person name="Bohlmann J."/>
            <person name="van Vuuren H.J."/>
            <person name="Jones S.J."/>
            <person name="Pretorius I.S."/>
            <person name="Schmidt S.A."/>
            <person name="Borneman A.R."/>
        </authorList>
    </citation>
    <scope>NUCLEOTIDE SEQUENCE [LARGE SCALE GENOMIC DNA]</scope>
    <source>
        <strain evidence="3">cv. Chardonnay</strain>
        <tissue evidence="2">Leaf</tissue>
    </source>
</reference>
<dbReference type="SUPFAM" id="SSF53474">
    <property type="entry name" value="alpha/beta-Hydrolases"/>
    <property type="match status" value="1"/>
</dbReference>
<feature type="domain" description="AB hydrolase-1" evidence="1">
    <location>
        <begin position="35"/>
        <end position="87"/>
    </location>
</feature>
<dbReference type="InterPro" id="IPR029058">
    <property type="entry name" value="AB_hydrolase_fold"/>
</dbReference>
<dbReference type="AlphaFoldDB" id="A0A438HE51"/>
<dbReference type="PANTHER" id="PTHR43689">
    <property type="entry name" value="HYDROLASE"/>
    <property type="match status" value="1"/>
</dbReference>
<dbReference type="InterPro" id="IPR000073">
    <property type="entry name" value="AB_hydrolase_1"/>
</dbReference>
<protein>
    <recommendedName>
        <fullName evidence="1">AB hydrolase-1 domain-containing protein</fullName>
    </recommendedName>
</protein>
<accession>A0A438HE51</accession>
<organism evidence="2 3">
    <name type="scientific">Vitis vinifera</name>
    <name type="common">Grape</name>
    <dbReference type="NCBI Taxonomy" id="29760"/>
    <lineage>
        <taxon>Eukaryota</taxon>
        <taxon>Viridiplantae</taxon>
        <taxon>Streptophyta</taxon>
        <taxon>Embryophyta</taxon>
        <taxon>Tracheophyta</taxon>
        <taxon>Spermatophyta</taxon>
        <taxon>Magnoliopsida</taxon>
        <taxon>eudicotyledons</taxon>
        <taxon>Gunneridae</taxon>
        <taxon>Pentapetalae</taxon>
        <taxon>rosids</taxon>
        <taxon>Vitales</taxon>
        <taxon>Vitaceae</taxon>
        <taxon>Viteae</taxon>
        <taxon>Vitis</taxon>
    </lineage>
</organism>
<dbReference type="Gene3D" id="3.40.50.1820">
    <property type="entry name" value="alpha/beta hydrolase"/>
    <property type="match status" value="1"/>
</dbReference>
<dbReference type="Pfam" id="PF00561">
    <property type="entry name" value="Abhydrolase_1"/>
    <property type="match status" value="1"/>
</dbReference>
<evidence type="ECO:0000313" key="3">
    <source>
        <dbReference type="Proteomes" id="UP000288805"/>
    </source>
</evidence>
<dbReference type="EMBL" id="QGNW01000236">
    <property type="protein sequence ID" value="RVW82727.1"/>
    <property type="molecule type" value="Genomic_DNA"/>
</dbReference>
<dbReference type="Proteomes" id="UP000288805">
    <property type="component" value="Unassembled WGS sequence"/>
</dbReference>
<proteinExistence type="predicted"/>
<evidence type="ECO:0000313" key="2">
    <source>
        <dbReference type="EMBL" id="RVW82727.1"/>
    </source>
</evidence>
<sequence>MPFNLPHLLHVNDCLIFMKGESRQVIDNWGLWIGVKKTQVKQKTLVIWGEHDQIVSNKLAMRLQHELQDAIMHHIPDCGHLPHLEKPNSVAKLIADFAQGDCCQEAHFNNFKHVKRPNSVVESITDLNRG</sequence>
<comment type="caution">
    <text evidence="2">The sequence shown here is derived from an EMBL/GenBank/DDBJ whole genome shotgun (WGS) entry which is preliminary data.</text>
</comment>
<evidence type="ECO:0000259" key="1">
    <source>
        <dbReference type="Pfam" id="PF00561"/>
    </source>
</evidence>
<gene>
    <name evidence="2" type="ORF">CK203_046912</name>
</gene>
<name>A0A438HE51_VITVI</name>
<dbReference type="PANTHER" id="PTHR43689:SF37">
    <property type="entry name" value="ALPHA_BETA HYDROLASE DOMAIN-CONTAINING PROTEIN VTE7"/>
    <property type="match status" value="1"/>
</dbReference>